<dbReference type="eggNOG" id="COG1247">
    <property type="taxonomic scope" value="Bacteria"/>
</dbReference>
<dbReference type="Pfam" id="PF13420">
    <property type="entry name" value="Acetyltransf_4"/>
    <property type="match status" value="1"/>
</dbReference>
<dbReference type="PANTHER" id="PTHR43072">
    <property type="entry name" value="N-ACETYLTRANSFERASE"/>
    <property type="match status" value="1"/>
</dbReference>
<dbReference type="GO" id="GO:0016747">
    <property type="term" value="F:acyltransferase activity, transferring groups other than amino-acyl groups"/>
    <property type="evidence" value="ECO:0007669"/>
    <property type="project" value="InterPro"/>
</dbReference>
<dbReference type="InterPro" id="IPR000182">
    <property type="entry name" value="GNAT_dom"/>
</dbReference>
<name>W0ELI7_9BACT</name>
<sequence length="170" mass="19295">MIREVTLHDAAAIAAIYNDYILHSTISFETEPLTVEAMRDRIAHIAADYPYFVAEEEGVVTGYCYAHPWKERAAYGHTLETTVYLSPQSQNRGLGKQLMQRLIDECRHRGYRALIACITGNNETSRAFHARLGFTQVSLFKEVGYKFGQWLDVVDYELLLVAKSASDRGE</sequence>
<dbReference type="PANTHER" id="PTHR43072:SF23">
    <property type="entry name" value="UPF0039 PROTEIN C11D3.02C"/>
    <property type="match status" value="1"/>
</dbReference>
<dbReference type="SUPFAM" id="SSF55729">
    <property type="entry name" value="Acyl-CoA N-acyltransferases (Nat)"/>
    <property type="match status" value="1"/>
</dbReference>
<dbReference type="CDD" id="cd04301">
    <property type="entry name" value="NAT_SF"/>
    <property type="match status" value="1"/>
</dbReference>
<proteinExistence type="predicted"/>
<dbReference type="PATRIC" id="fig|880074.11.peg.240"/>
<feature type="domain" description="N-acetyltransferase" evidence="3">
    <location>
        <begin position="1"/>
        <end position="161"/>
    </location>
</feature>
<evidence type="ECO:0000259" key="3">
    <source>
        <dbReference type="PROSITE" id="PS51186"/>
    </source>
</evidence>
<dbReference type="GeneID" id="90528084"/>
<dbReference type="EMBL" id="CP007034">
    <property type="protein sequence ID" value="AHF11685.1"/>
    <property type="molecule type" value="Genomic_DNA"/>
</dbReference>
<dbReference type="OrthoDB" id="9799096at2"/>
<evidence type="ECO:0000313" key="5">
    <source>
        <dbReference type="Proteomes" id="UP000018901"/>
    </source>
</evidence>
<dbReference type="HOGENOM" id="CLU_013985_4_2_10"/>
<evidence type="ECO:0000313" key="4">
    <source>
        <dbReference type="EMBL" id="AHF11685.1"/>
    </source>
</evidence>
<accession>W0ELI7</accession>
<dbReference type="KEGG" id="bvs:BARVI_01160"/>
<evidence type="ECO:0000256" key="1">
    <source>
        <dbReference type="ARBA" id="ARBA00022679"/>
    </source>
</evidence>
<dbReference type="RefSeq" id="WP_025277451.1">
    <property type="nucleotide sequence ID" value="NZ_CP007034.1"/>
</dbReference>
<gene>
    <name evidence="4" type="ORF">BARVI_01160</name>
</gene>
<dbReference type="Proteomes" id="UP000018901">
    <property type="component" value="Chromosome"/>
</dbReference>
<keyword evidence="1" id="KW-0808">Transferase</keyword>
<protein>
    <submittedName>
        <fullName evidence="4">Sortase</fullName>
    </submittedName>
</protein>
<dbReference type="AlphaFoldDB" id="W0ELI7"/>
<dbReference type="PROSITE" id="PS51186">
    <property type="entry name" value="GNAT"/>
    <property type="match status" value="1"/>
</dbReference>
<organism evidence="4 5">
    <name type="scientific">Barnesiella viscericola DSM 18177</name>
    <dbReference type="NCBI Taxonomy" id="880074"/>
    <lineage>
        <taxon>Bacteria</taxon>
        <taxon>Pseudomonadati</taxon>
        <taxon>Bacteroidota</taxon>
        <taxon>Bacteroidia</taxon>
        <taxon>Bacteroidales</taxon>
        <taxon>Barnesiellaceae</taxon>
        <taxon>Barnesiella</taxon>
    </lineage>
</organism>
<dbReference type="STRING" id="880074.BARVI_01160"/>
<reference evidence="4 5" key="1">
    <citation type="submission" date="2013-12" db="EMBL/GenBank/DDBJ databases">
        <authorList>
            <consortium name="DOE Joint Genome Institute"/>
            <person name="Eisen J."/>
            <person name="Huntemann M."/>
            <person name="Han J."/>
            <person name="Chen A."/>
            <person name="Kyrpides N."/>
            <person name="Mavromatis K."/>
            <person name="Markowitz V."/>
            <person name="Palaniappan K."/>
            <person name="Ivanova N."/>
            <person name="Schaumberg A."/>
            <person name="Pati A."/>
            <person name="Liolios K."/>
            <person name="Nordberg H.P."/>
            <person name="Cantor M.N."/>
            <person name="Hua S.X."/>
            <person name="Woyke T."/>
        </authorList>
    </citation>
    <scope>NUCLEOTIDE SEQUENCE [LARGE SCALE GENOMIC DNA]</scope>
    <source>
        <strain evidence="5">DSM 18177</strain>
    </source>
</reference>
<keyword evidence="5" id="KW-1185">Reference proteome</keyword>
<dbReference type="InterPro" id="IPR016181">
    <property type="entry name" value="Acyl_CoA_acyltransferase"/>
</dbReference>
<keyword evidence="2" id="KW-0012">Acyltransferase</keyword>
<evidence type="ECO:0000256" key="2">
    <source>
        <dbReference type="ARBA" id="ARBA00023315"/>
    </source>
</evidence>
<dbReference type="Gene3D" id="3.40.630.30">
    <property type="match status" value="1"/>
</dbReference>